<name>A0A2P2P7P7_RHIMU</name>
<sequence>MRWPSPTRFSLDFKIEQYFLGSILFGITF</sequence>
<organism evidence="1">
    <name type="scientific">Rhizophora mucronata</name>
    <name type="common">Asiatic mangrove</name>
    <dbReference type="NCBI Taxonomy" id="61149"/>
    <lineage>
        <taxon>Eukaryota</taxon>
        <taxon>Viridiplantae</taxon>
        <taxon>Streptophyta</taxon>
        <taxon>Embryophyta</taxon>
        <taxon>Tracheophyta</taxon>
        <taxon>Spermatophyta</taxon>
        <taxon>Magnoliopsida</taxon>
        <taxon>eudicotyledons</taxon>
        <taxon>Gunneridae</taxon>
        <taxon>Pentapetalae</taxon>
        <taxon>rosids</taxon>
        <taxon>fabids</taxon>
        <taxon>Malpighiales</taxon>
        <taxon>Rhizophoraceae</taxon>
        <taxon>Rhizophora</taxon>
    </lineage>
</organism>
<protein>
    <submittedName>
        <fullName evidence="1">Uncharacterized protein</fullName>
    </submittedName>
</protein>
<evidence type="ECO:0000313" key="1">
    <source>
        <dbReference type="EMBL" id="MBX50651.1"/>
    </source>
</evidence>
<accession>A0A2P2P7P7</accession>
<dbReference type="AlphaFoldDB" id="A0A2P2P7P7"/>
<reference evidence="1" key="1">
    <citation type="submission" date="2018-02" db="EMBL/GenBank/DDBJ databases">
        <title>Rhizophora mucronata_Transcriptome.</title>
        <authorList>
            <person name="Meera S.P."/>
            <person name="Sreeshan A."/>
            <person name="Augustine A."/>
        </authorList>
    </citation>
    <scope>NUCLEOTIDE SEQUENCE</scope>
    <source>
        <tissue evidence="1">Leaf</tissue>
    </source>
</reference>
<proteinExistence type="predicted"/>
<dbReference type="EMBL" id="GGEC01070167">
    <property type="protein sequence ID" value="MBX50651.1"/>
    <property type="molecule type" value="Transcribed_RNA"/>
</dbReference>